<evidence type="ECO:0000313" key="2">
    <source>
        <dbReference type="Proteomes" id="UP000318380"/>
    </source>
</evidence>
<dbReference type="Proteomes" id="UP000318380">
    <property type="component" value="Unassembled WGS sequence"/>
</dbReference>
<proteinExistence type="predicted"/>
<keyword evidence="2" id="KW-1185">Reference proteome</keyword>
<dbReference type="AlphaFoldDB" id="A0A561BMV1"/>
<accession>A0A561BMV1</accession>
<dbReference type="RefSeq" id="WP_145804046.1">
    <property type="nucleotide sequence ID" value="NZ_VIVK01000001.1"/>
</dbReference>
<reference evidence="1 2" key="1">
    <citation type="submission" date="2019-06" db="EMBL/GenBank/DDBJ databases">
        <title>Sequencing the genomes of 1000 actinobacteria strains.</title>
        <authorList>
            <person name="Klenk H.-P."/>
        </authorList>
    </citation>
    <scope>NUCLEOTIDE SEQUENCE [LARGE SCALE GENOMIC DNA]</scope>
    <source>
        <strain evidence="1 2">DSM 24683</strain>
    </source>
</reference>
<comment type="caution">
    <text evidence="1">The sequence shown here is derived from an EMBL/GenBank/DDBJ whole genome shotgun (WGS) entry which is preliminary data.</text>
</comment>
<protein>
    <submittedName>
        <fullName evidence="1">Neutral/alkaline ceramidase-like enzyme</fullName>
    </submittedName>
</protein>
<name>A0A561BMV1_9ACTN</name>
<dbReference type="EMBL" id="VIVK01000001">
    <property type="protein sequence ID" value="TWD80221.1"/>
    <property type="molecule type" value="Genomic_DNA"/>
</dbReference>
<dbReference type="OrthoDB" id="622550at2"/>
<evidence type="ECO:0000313" key="1">
    <source>
        <dbReference type="EMBL" id="TWD80221.1"/>
    </source>
</evidence>
<sequence>MSRVQAGVAVIDVTPAVGTWMSGFVARTGPSTGAHDPITVRAVCVDDTAIVAVDVVGLHEDFCAAVARGTSLPSANVRVHATHTHGSPASVVDRLGGNADPAWLESLEQACVAAVEEARRTSRPARVLAGYAAEVDVAHNRRRTDGPVDRSVPVVHLVDEAGDPIAIVVSYACHPVVLGADNTLLTADYPGVVRRVVEAQYAGAVALFLTGCAGDANTGHAASASVSLQSGANRTFADAEAAGTELADAVIAAELHPVDGNVTAAVAEVTLTIDVDPQFSDAAAEWRAVAADPEADTATTALMQCWVEWADKFASIEPSTWQARVGLLRWGGVRIVTLPGEPFTQTGLDLRATFDRDPGITIVAGYTDGCPGYLPTTCEYHYGGYEVAEAHRYYGLPGPFAAGSAERLAEAVTEL</sequence>
<organism evidence="1 2">
    <name type="scientific">Kribbella amoyensis</name>
    <dbReference type="NCBI Taxonomy" id="996641"/>
    <lineage>
        <taxon>Bacteria</taxon>
        <taxon>Bacillati</taxon>
        <taxon>Actinomycetota</taxon>
        <taxon>Actinomycetes</taxon>
        <taxon>Propionibacteriales</taxon>
        <taxon>Kribbellaceae</taxon>
        <taxon>Kribbella</taxon>
    </lineage>
</organism>
<gene>
    <name evidence="1" type="ORF">FB561_1294</name>
</gene>